<reference evidence="1 2" key="1">
    <citation type="submission" date="2019-04" db="EMBL/GenBank/DDBJ databases">
        <title>High contiguity whole genome sequence and gene annotation resource for two Venturia nashicola isolates.</title>
        <authorList>
            <person name="Prokchorchik M."/>
            <person name="Won K."/>
            <person name="Lee Y."/>
            <person name="Choi E.D."/>
            <person name="Segonzac C."/>
            <person name="Sohn K.H."/>
        </authorList>
    </citation>
    <scope>NUCLEOTIDE SEQUENCE [LARGE SCALE GENOMIC DNA]</scope>
    <source>
        <strain evidence="1 2">PRI2</strain>
    </source>
</reference>
<organism evidence="1 2">
    <name type="scientific">Venturia nashicola</name>
    <dbReference type="NCBI Taxonomy" id="86259"/>
    <lineage>
        <taxon>Eukaryota</taxon>
        <taxon>Fungi</taxon>
        <taxon>Dikarya</taxon>
        <taxon>Ascomycota</taxon>
        <taxon>Pezizomycotina</taxon>
        <taxon>Dothideomycetes</taxon>
        <taxon>Pleosporomycetidae</taxon>
        <taxon>Venturiales</taxon>
        <taxon>Venturiaceae</taxon>
        <taxon>Venturia</taxon>
    </lineage>
</organism>
<dbReference type="Proteomes" id="UP000298493">
    <property type="component" value="Unassembled WGS sequence"/>
</dbReference>
<dbReference type="InterPro" id="IPR036908">
    <property type="entry name" value="RlpA-like_sf"/>
</dbReference>
<accession>A0A4Z1P400</accession>
<dbReference type="AlphaFoldDB" id="A0A4Z1P400"/>
<gene>
    <name evidence="1" type="ORF">E6O75_ATG11571</name>
</gene>
<dbReference type="SUPFAM" id="SSF50685">
    <property type="entry name" value="Barwin-like endoglucanases"/>
    <property type="match status" value="1"/>
</dbReference>
<evidence type="ECO:0000313" key="1">
    <source>
        <dbReference type="EMBL" id="TID16453.1"/>
    </source>
</evidence>
<name>A0A4Z1P400_9PEZI</name>
<protein>
    <submittedName>
        <fullName evidence="1">Uncharacterized protein</fullName>
    </submittedName>
</protein>
<dbReference type="PANTHER" id="PTHR47480">
    <property type="entry name" value="EG45-LIKE DOMAIN CONTAINING PROTEIN"/>
    <property type="match status" value="1"/>
</dbReference>
<dbReference type="EMBL" id="SNSC02000018">
    <property type="protein sequence ID" value="TID16453.1"/>
    <property type="molecule type" value="Genomic_DNA"/>
</dbReference>
<keyword evidence="2" id="KW-1185">Reference proteome</keyword>
<sequence>MVGRKTRGERDIHRLCQALYRIQSLAARQRGSSKNEILPRKSIHIVHDQLQAFRVADFSKLRTVRHDISVNIFDQRQHRPFVVIPVNRSMMPRFRNLTYLRMVSNPTVWSFRPPCVPSSIRATSAESETMKVPTTLIAISNLAYLGLCDVGAATTYFAPYIPNKCYHYDRNVFPSDKYFAAVGQGLWENGAACGRHYELLCITPKGANSQCIHKAITVKIIEGKLGPKAPLFSVSDAAGRNWRVPEWRFLDKSKQEMSSSYSQSKSAEFIGRAVFHTMGVSSKVNFPNYSHCAYAYSALKSVQDIFYT</sequence>
<comment type="caution">
    <text evidence="1">The sequence shown here is derived from an EMBL/GenBank/DDBJ whole genome shotgun (WGS) entry which is preliminary data.</text>
</comment>
<dbReference type="PANTHER" id="PTHR47480:SF1">
    <property type="entry name" value="EG45-LIKE DOMAIN CONTAINING PROTEIN 1"/>
    <property type="match status" value="1"/>
</dbReference>
<proteinExistence type="predicted"/>
<dbReference type="CDD" id="cd22269">
    <property type="entry name" value="DPBB_EG45-like"/>
    <property type="match status" value="1"/>
</dbReference>
<evidence type="ECO:0000313" key="2">
    <source>
        <dbReference type="Proteomes" id="UP000298493"/>
    </source>
</evidence>
<dbReference type="Gene3D" id="2.40.40.10">
    <property type="entry name" value="RlpA-like domain"/>
    <property type="match status" value="1"/>
</dbReference>